<gene>
    <name evidence="3" type="ORF">SAPIO_CDS3337</name>
</gene>
<dbReference type="SUPFAM" id="SSF51197">
    <property type="entry name" value="Clavaminate synthase-like"/>
    <property type="match status" value="1"/>
</dbReference>
<dbReference type="AlphaFoldDB" id="A0A084GAJ5"/>
<proteinExistence type="predicted"/>
<evidence type="ECO:0000313" key="4">
    <source>
        <dbReference type="Proteomes" id="UP000028545"/>
    </source>
</evidence>
<accession>A0A084GAJ5</accession>
<dbReference type="Pfam" id="PF12937">
    <property type="entry name" value="F-box-like"/>
    <property type="match status" value="1"/>
</dbReference>
<dbReference type="PANTHER" id="PTHR12480:SF21">
    <property type="entry name" value="JMJC DOMAIN-CONTAINING PROTEIN 8"/>
    <property type="match status" value="1"/>
</dbReference>
<feature type="region of interest" description="Disordered" evidence="1">
    <location>
        <begin position="416"/>
        <end position="449"/>
    </location>
</feature>
<dbReference type="InterPro" id="IPR003347">
    <property type="entry name" value="JmjC_dom"/>
</dbReference>
<dbReference type="InterPro" id="IPR050910">
    <property type="entry name" value="JMJD6_ArgDemeth/LysHydrox"/>
</dbReference>
<dbReference type="EMBL" id="JOWA01000088">
    <property type="protein sequence ID" value="KEZ44357.1"/>
    <property type="molecule type" value="Genomic_DNA"/>
</dbReference>
<dbReference type="VEuPathDB" id="FungiDB:SAPIO_CDS3337"/>
<evidence type="ECO:0000313" key="3">
    <source>
        <dbReference type="EMBL" id="KEZ44357.1"/>
    </source>
</evidence>
<dbReference type="RefSeq" id="XP_016644156.1">
    <property type="nucleotide sequence ID" value="XM_016786150.1"/>
</dbReference>
<dbReference type="OrthoDB" id="424465at2759"/>
<sequence>MRFSEPVVKASGASWGFDTSSVATASIPPHPLGIKPLGNQYFASEPNARASLGTFKLFPDEMLMLFLEYLDASSLRLVGSTSKFLYAASRYDDLWKTLYLDNINLSAFATGIPAHNEIARLENLDYTEFAANWAEKPFILTKCIQDWPASKEWSLDFFLNRHKDVVFRAESVDWTFDTYAKYMESTTDESPLYLFDRRFAEQMGISVGREPGAAYWKPECFGPDLFELLGEERPAHRWLIIGPQRSGSTFHKDPNATSAWNAVIQGAKYWIMFPPDAEVPGVYVSSDKSEVTSPLSIAEWLLEFHTEGRRVPGCIEGVCAQGEILHVPSGWWHLVVNLEPGIALTQNFIPESPSLYHLSEAIEFLRDKPAQVTGFKRDIADPYQLFSDRLRSENPELLEKALAVLEARKAGRKRKWDAAVAGDGQDGEGGFSFGFGEDDDEGEDEDEVL</sequence>
<organism evidence="3 4">
    <name type="scientific">Pseudallescheria apiosperma</name>
    <name type="common">Scedosporium apiospermum</name>
    <dbReference type="NCBI Taxonomy" id="563466"/>
    <lineage>
        <taxon>Eukaryota</taxon>
        <taxon>Fungi</taxon>
        <taxon>Dikarya</taxon>
        <taxon>Ascomycota</taxon>
        <taxon>Pezizomycotina</taxon>
        <taxon>Sordariomycetes</taxon>
        <taxon>Hypocreomycetidae</taxon>
        <taxon>Microascales</taxon>
        <taxon>Microascaceae</taxon>
        <taxon>Scedosporium</taxon>
    </lineage>
</organism>
<dbReference type="PANTHER" id="PTHR12480">
    <property type="entry name" value="ARGININE DEMETHYLASE AND LYSYL-HYDROXYLASE JMJD"/>
    <property type="match status" value="1"/>
</dbReference>
<dbReference type="SMART" id="SM00558">
    <property type="entry name" value="JmjC"/>
    <property type="match status" value="1"/>
</dbReference>
<dbReference type="KEGG" id="sapo:SAPIO_CDS3337"/>
<feature type="domain" description="JmjC" evidence="2">
    <location>
        <begin position="206"/>
        <end position="365"/>
    </location>
</feature>
<dbReference type="InterPro" id="IPR036047">
    <property type="entry name" value="F-box-like_dom_sf"/>
</dbReference>
<dbReference type="InterPro" id="IPR001810">
    <property type="entry name" value="F-box_dom"/>
</dbReference>
<dbReference type="Pfam" id="PF13621">
    <property type="entry name" value="Cupin_8"/>
    <property type="match status" value="1"/>
</dbReference>
<comment type="caution">
    <text evidence="3">The sequence shown here is derived from an EMBL/GenBank/DDBJ whole genome shotgun (WGS) entry which is preliminary data.</text>
</comment>
<dbReference type="GO" id="GO:0005634">
    <property type="term" value="C:nucleus"/>
    <property type="evidence" value="ECO:0007669"/>
    <property type="project" value="TreeGrafter"/>
</dbReference>
<dbReference type="PROSITE" id="PS51184">
    <property type="entry name" value="JMJC"/>
    <property type="match status" value="1"/>
</dbReference>
<dbReference type="Gene3D" id="2.60.120.650">
    <property type="entry name" value="Cupin"/>
    <property type="match status" value="1"/>
</dbReference>
<dbReference type="SUPFAM" id="SSF81383">
    <property type="entry name" value="F-box domain"/>
    <property type="match status" value="1"/>
</dbReference>
<dbReference type="HOGENOM" id="CLU_016785_1_2_1"/>
<protein>
    <recommendedName>
        <fullName evidence="2">JmjC domain-containing protein</fullName>
    </recommendedName>
</protein>
<dbReference type="OMA" id="WPAYKNW"/>
<dbReference type="Proteomes" id="UP000028545">
    <property type="component" value="Unassembled WGS sequence"/>
</dbReference>
<dbReference type="GO" id="GO:0000987">
    <property type="term" value="F:cis-regulatory region sequence-specific DNA binding"/>
    <property type="evidence" value="ECO:0007669"/>
    <property type="project" value="TreeGrafter"/>
</dbReference>
<reference evidence="3 4" key="1">
    <citation type="journal article" date="2014" name="Genome Announc.">
        <title>Draft genome sequence of the pathogenic fungus Scedosporium apiospermum.</title>
        <authorList>
            <person name="Vandeputte P."/>
            <person name="Ghamrawi S."/>
            <person name="Rechenmann M."/>
            <person name="Iltis A."/>
            <person name="Giraud S."/>
            <person name="Fleury M."/>
            <person name="Thornton C."/>
            <person name="Delhaes L."/>
            <person name="Meyer W."/>
            <person name="Papon N."/>
            <person name="Bouchara J.P."/>
        </authorList>
    </citation>
    <scope>NUCLEOTIDE SEQUENCE [LARGE SCALE GENOMIC DNA]</scope>
    <source>
        <strain evidence="3 4">IHEM 14462</strain>
    </source>
</reference>
<dbReference type="InterPro" id="IPR041667">
    <property type="entry name" value="Cupin_8"/>
</dbReference>
<evidence type="ECO:0000259" key="2">
    <source>
        <dbReference type="PROSITE" id="PS51184"/>
    </source>
</evidence>
<name>A0A084GAJ5_PSEDA</name>
<feature type="compositionally biased region" description="Acidic residues" evidence="1">
    <location>
        <begin position="436"/>
        <end position="449"/>
    </location>
</feature>
<keyword evidence="4" id="KW-1185">Reference proteome</keyword>
<dbReference type="GeneID" id="27722409"/>
<evidence type="ECO:0000256" key="1">
    <source>
        <dbReference type="SAM" id="MobiDB-lite"/>
    </source>
</evidence>